<dbReference type="PROSITE" id="PS50222">
    <property type="entry name" value="EF_HAND_2"/>
    <property type="match status" value="3"/>
</dbReference>
<reference evidence="5 6" key="1">
    <citation type="submission" date="2015-09" db="EMBL/GenBank/DDBJ databases">
        <title>Host preference determinants of Valsa canker pathogens revealed by comparative genomics.</title>
        <authorList>
            <person name="Yin Z."/>
            <person name="Huang L."/>
        </authorList>
    </citation>
    <scope>NUCLEOTIDE SEQUENCE [LARGE SCALE GENOMIC DNA]</scope>
    <source>
        <strain evidence="5 6">SXYLt</strain>
    </source>
</reference>
<evidence type="ECO:0000256" key="3">
    <source>
        <dbReference type="ARBA" id="ARBA00022837"/>
    </source>
</evidence>
<dbReference type="SUPFAM" id="SSF47473">
    <property type="entry name" value="EF-hand"/>
    <property type="match status" value="1"/>
</dbReference>
<dbReference type="GO" id="GO:0005509">
    <property type="term" value="F:calcium ion binding"/>
    <property type="evidence" value="ECO:0007669"/>
    <property type="project" value="InterPro"/>
</dbReference>
<keyword evidence="6" id="KW-1185">Reference proteome</keyword>
<feature type="domain" description="EF-hand" evidence="4">
    <location>
        <begin position="58"/>
        <end position="93"/>
    </location>
</feature>
<dbReference type="PANTHER" id="PTHR34524">
    <property type="entry name" value="CALCYPHOSIN"/>
    <property type="match status" value="1"/>
</dbReference>
<dbReference type="AlphaFoldDB" id="A0A423VPU3"/>
<comment type="caution">
    <text evidence="5">The sequence shown here is derived from an EMBL/GenBank/DDBJ whole genome shotgun (WGS) entry which is preliminary data.</text>
</comment>
<keyword evidence="2" id="KW-0677">Repeat</keyword>
<dbReference type="SMART" id="SM00054">
    <property type="entry name" value="EFh"/>
    <property type="match status" value="4"/>
</dbReference>
<proteinExistence type="predicted"/>
<dbReference type="CDD" id="cd00051">
    <property type="entry name" value="EFh"/>
    <property type="match status" value="2"/>
</dbReference>
<dbReference type="InterPro" id="IPR018247">
    <property type="entry name" value="EF_Hand_1_Ca_BS"/>
</dbReference>
<protein>
    <recommendedName>
        <fullName evidence="4">EF-hand domain-containing protein</fullName>
    </recommendedName>
</protein>
<dbReference type="OrthoDB" id="270584at2759"/>
<dbReference type="InterPro" id="IPR002048">
    <property type="entry name" value="EF_hand_dom"/>
</dbReference>
<dbReference type="PANTHER" id="PTHR34524:SF6">
    <property type="entry name" value="CALCYPHOSINE LIKE"/>
    <property type="match status" value="1"/>
</dbReference>
<organism evidence="5 6">
    <name type="scientific">Cytospora leucostoma</name>
    <dbReference type="NCBI Taxonomy" id="1230097"/>
    <lineage>
        <taxon>Eukaryota</taxon>
        <taxon>Fungi</taxon>
        <taxon>Dikarya</taxon>
        <taxon>Ascomycota</taxon>
        <taxon>Pezizomycotina</taxon>
        <taxon>Sordariomycetes</taxon>
        <taxon>Sordariomycetidae</taxon>
        <taxon>Diaporthales</taxon>
        <taxon>Cytosporaceae</taxon>
        <taxon>Cytospora</taxon>
    </lineage>
</organism>
<evidence type="ECO:0000256" key="2">
    <source>
        <dbReference type="ARBA" id="ARBA00022737"/>
    </source>
</evidence>
<evidence type="ECO:0000256" key="1">
    <source>
        <dbReference type="ARBA" id="ARBA00022723"/>
    </source>
</evidence>
<name>A0A423VPU3_9PEZI</name>
<evidence type="ECO:0000313" key="5">
    <source>
        <dbReference type="EMBL" id="ROV93047.1"/>
    </source>
</evidence>
<dbReference type="Gene3D" id="1.10.238.10">
    <property type="entry name" value="EF-hand"/>
    <property type="match status" value="2"/>
</dbReference>
<dbReference type="PROSITE" id="PS00018">
    <property type="entry name" value="EF_HAND_1"/>
    <property type="match status" value="3"/>
</dbReference>
<dbReference type="STRING" id="1230097.A0A423VPU3"/>
<feature type="domain" description="EF-hand" evidence="4">
    <location>
        <begin position="97"/>
        <end position="124"/>
    </location>
</feature>
<dbReference type="InterPro" id="IPR011992">
    <property type="entry name" value="EF-hand-dom_pair"/>
</dbReference>
<evidence type="ECO:0000259" key="4">
    <source>
        <dbReference type="PROSITE" id="PS50222"/>
    </source>
</evidence>
<sequence length="151" mass="17487">MTITDVVTEVEMELRESQNQRDKRVEGLWKQLDPQGTGELDVKGLQKGLQKIDHPLQNADDMLREMVRSLDTNRDGKIQYEEFRVFVEAAERQLLLLFNSIDRDQDGKVGKDELGAAFQKAGITVPKRRLAGFFDEIDMNHDGYISFDEWR</sequence>
<evidence type="ECO:0000313" key="6">
    <source>
        <dbReference type="Proteomes" id="UP000285146"/>
    </source>
</evidence>
<feature type="domain" description="EF-hand" evidence="4">
    <location>
        <begin position="125"/>
        <end position="151"/>
    </location>
</feature>
<dbReference type="EMBL" id="LKEB01000082">
    <property type="protein sequence ID" value="ROV93047.1"/>
    <property type="molecule type" value="Genomic_DNA"/>
</dbReference>
<dbReference type="Pfam" id="PF13499">
    <property type="entry name" value="EF-hand_7"/>
    <property type="match status" value="2"/>
</dbReference>
<dbReference type="Proteomes" id="UP000285146">
    <property type="component" value="Unassembled WGS sequence"/>
</dbReference>
<gene>
    <name evidence="5" type="ORF">VPNG_09437</name>
</gene>
<dbReference type="InterPro" id="IPR051581">
    <property type="entry name" value="Ca-bind"/>
</dbReference>
<keyword evidence="3" id="KW-0106">Calcium</keyword>
<dbReference type="InParanoid" id="A0A423VPU3"/>
<accession>A0A423VPU3</accession>
<keyword evidence="1" id="KW-0479">Metal-binding</keyword>